<name>A0ABW2USJ2_9BACI</name>
<proteinExistence type="predicted"/>
<comment type="caution">
    <text evidence="1">The sequence shown here is derived from an EMBL/GenBank/DDBJ whole genome shotgun (WGS) entry which is preliminary data.</text>
</comment>
<dbReference type="Proteomes" id="UP001596620">
    <property type="component" value="Unassembled WGS sequence"/>
</dbReference>
<evidence type="ECO:0000313" key="2">
    <source>
        <dbReference type="Proteomes" id="UP001596620"/>
    </source>
</evidence>
<evidence type="ECO:0000313" key="1">
    <source>
        <dbReference type="EMBL" id="MFC7746872.1"/>
    </source>
</evidence>
<gene>
    <name evidence="1" type="ORF">ACFQU8_06440</name>
</gene>
<dbReference type="EMBL" id="JBHTGR010000010">
    <property type="protein sequence ID" value="MFC7746872.1"/>
    <property type="molecule type" value="Genomic_DNA"/>
</dbReference>
<protein>
    <submittedName>
        <fullName evidence="1">Uncharacterized protein</fullName>
    </submittedName>
</protein>
<organism evidence="1 2">
    <name type="scientific">Lentibacillus kimchii</name>
    <dbReference type="NCBI Taxonomy" id="1542911"/>
    <lineage>
        <taxon>Bacteria</taxon>
        <taxon>Bacillati</taxon>
        <taxon>Bacillota</taxon>
        <taxon>Bacilli</taxon>
        <taxon>Bacillales</taxon>
        <taxon>Bacillaceae</taxon>
        <taxon>Lentibacillus</taxon>
    </lineage>
</organism>
<keyword evidence="2" id="KW-1185">Reference proteome</keyword>
<sequence length="103" mass="11946">MDKQDIEQQVIANFQQDEKMMILVYAQWCINRDRDPETLYERAYPGQLANQALQDALELTVPKQESETIADATVLNILQLFENDDLAFVVQEVIDADKQKRTD</sequence>
<reference evidence="2" key="1">
    <citation type="journal article" date="2019" name="Int. J. Syst. Evol. Microbiol.">
        <title>The Global Catalogue of Microorganisms (GCM) 10K type strain sequencing project: providing services to taxonomists for standard genome sequencing and annotation.</title>
        <authorList>
            <consortium name="The Broad Institute Genomics Platform"/>
            <consortium name="The Broad Institute Genome Sequencing Center for Infectious Disease"/>
            <person name="Wu L."/>
            <person name="Ma J."/>
        </authorList>
    </citation>
    <scope>NUCLEOTIDE SEQUENCE [LARGE SCALE GENOMIC DNA]</scope>
    <source>
        <strain evidence="2">JCM 30234</strain>
    </source>
</reference>
<dbReference type="RefSeq" id="WP_382358379.1">
    <property type="nucleotide sequence ID" value="NZ_JBHTGR010000010.1"/>
</dbReference>
<accession>A0ABW2USJ2</accession>